<organism evidence="1">
    <name type="scientific">Rhizophora mucronata</name>
    <name type="common">Asiatic mangrove</name>
    <dbReference type="NCBI Taxonomy" id="61149"/>
    <lineage>
        <taxon>Eukaryota</taxon>
        <taxon>Viridiplantae</taxon>
        <taxon>Streptophyta</taxon>
        <taxon>Embryophyta</taxon>
        <taxon>Tracheophyta</taxon>
        <taxon>Spermatophyta</taxon>
        <taxon>Magnoliopsida</taxon>
        <taxon>eudicotyledons</taxon>
        <taxon>Gunneridae</taxon>
        <taxon>Pentapetalae</taxon>
        <taxon>rosids</taxon>
        <taxon>fabids</taxon>
        <taxon>Malpighiales</taxon>
        <taxon>Rhizophoraceae</taxon>
        <taxon>Rhizophora</taxon>
    </lineage>
</organism>
<evidence type="ECO:0000313" key="1">
    <source>
        <dbReference type="EMBL" id="MBW83613.1"/>
    </source>
</evidence>
<protein>
    <submittedName>
        <fullName evidence="1">Uncharacterized protein</fullName>
    </submittedName>
</protein>
<accession>A0A2P2IQX7</accession>
<dbReference type="EMBL" id="GGEC01003130">
    <property type="protein sequence ID" value="MBW83613.1"/>
    <property type="molecule type" value="Transcribed_RNA"/>
</dbReference>
<sequence length="52" mass="6243">MDMIYYTGKFTRNIAHQFYMNLTETNVISCETIPEGIGHFHMDILNTFWKRL</sequence>
<proteinExistence type="predicted"/>
<dbReference type="AlphaFoldDB" id="A0A2P2IQX7"/>
<reference evidence="1" key="1">
    <citation type="submission" date="2018-02" db="EMBL/GenBank/DDBJ databases">
        <title>Rhizophora mucronata_Transcriptome.</title>
        <authorList>
            <person name="Meera S.P."/>
            <person name="Sreeshan A."/>
            <person name="Augustine A."/>
        </authorList>
    </citation>
    <scope>NUCLEOTIDE SEQUENCE</scope>
    <source>
        <tissue evidence="1">Leaf</tissue>
    </source>
</reference>
<name>A0A2P2IQX7_RHIMU</name>